<dbReference type="InterPro" id="IPR052529">
    <property type="entry name" value="Bact_Transport_Assoc"/>
</dbReference>
<feature type="transmembrane region" description="Helical" evidence="2">
    <location>
        <begin position="349"/>
        <end position="368"/>
    </location>
</feature>
<feature type="transmembrane region" description="Helical" evidence="2">
    <location>
        <begin position="254"/>
        <end position="271"/>
    </location>
</feature>
<feature type="region of interest" description="Disordered" evidence="1">
    <location>
        <begin position="74"/>
        <end position="93"/>
    </location>
</feature>
<gene>
    <name evidence="4" type="ORF">PROPJV5_0128</name>
</gene>
<feature type="transmembrane region" description="Helical" evidence="2">
    <location>
        <begin position="207"/>
        <end position="223"/>
    </location>
</feature>
<dbReference type="InterPro" id="IPR007349">
    <property type="entry name" value="DUF418"/>
</dbReference>
<dbReference type="PANTHER" id="PTHR30590:SF2">
    <property type="entry name" value="INNER MEMBRANE PROTEIN"/>
    <property type="match status" value="1"/>
</dbReference>
<dbReference type="Proteomes" id="UP000265962">
    <property type="component" value="Unassembled WGS sequence"/>
</dbReference>
<feature type="transmembrane region" description="Helical" evidence="2">
    <location>
        <begin position="182"/>
        <end position="201"/>
    </location>
</feature>
<accession>A0A375HZF5</accession>
<dbReference type="AlphaFoldDB" id="A0A375HZF5"/>
<reference evidence="5" key="1">
    <citation type="submission" date="2018-02" db="EMBL/GenBank/DDBJ databases">
        <authorList>
            <person name="Hornung B."/>
        </authorList>
    </citation>
    <scope>NUCLEOTIDE SEQUENCE [LARGE SCALE GENOMIC DNA]</scope>
</reference>
<evidence type="ECO:0000259" key="3">
    <source>
        <dbReference type="Pfam" id="PF04235"/>
    </source>
</evidence>
<evidence type="ECO:0000256" key="2">
    <source>
        <dbReference type="SAM" id="Phobius"/>
    </source>
</evidence>
<feature type="transmembrane region" description="Helical" evidence="2">
    <location>
        <begin position="307"/>
        <end position="328"/>
    </location>
</feature>
<name>A0A375HZF5_9ACTN</name>
<keyword evidence="2" id="KW-1133">Transmembrane helix</keyword>
<evidence type="ECO:0000256" key="1">
    <source>
        <dbReference type="SAM" id="MobiDB-lite"/>
    </source>
</evidence>
<dbReference type="Pfam" id="PF04235">
    <property type="entry name" value="DUF418"/>
    <property type="match status" value="1"/>
</dbReference>
<dbReference type="PANTHER" id="PTHR30590">
    <property type="entry name" value="INNER MEMBRANE PROTEIN"/>
    <property type="match status" value="1"/>
</dbReference>
<feature type="transmembrane region" description="Helical" evidence="2">
    <location>
        <begin position="374"/>
        <end position="396"/>
    </location>
</feature>
<keyword evidence="2" id="KW-0812">Transmembrane</keyword>
<feature type="domain" description="DUF418" evidence="3">
    <location>
        <begin position="278"/>
        <end position="415"/>
    </location>
</feature>
<sequence>MRWAHSLVTNRTTGARHDGEPSGDQGGRCLILVLHLRVEFGPEGSSVRVNRAGRATTEKPVSPSVSGMNANITQSPDISAPVPGSHATGGGVRAADAASAPRYQVLDVLRGFAVCGILLVNIGDITELGMDVPVVVGQGPSTTQNVLYYLVSTRFVPIFSLMFGMSLMFVADSARRRGVPAWQVLLRRMAGLLAIGLLHTLVYPGEVLKIYAVVGAVMIPIVLRAPRRLVAVLGIVATAASYGLAGSSELNVPGLFLLGAAAVAYGLPAFLERPDRRLVAVAVGLAALTGLAVFWQSRSDGGDPRFVSAGGIAGGVQAALYVALVALACATPLRRPLVAFLEPLGRTALSCYVGASCVVVPVGLLLGWRESTDLLPVLGVAVVVLAGQSLVARVWLRHFRYGPLEWAWRCLTWWKPQPMRRDGGQGLAAVQA</sequence>
<keyword evidence="2" id="KW-0472">Membrane</keyword>
<evidence type="ECO:0000313" key="5">
    <source>
        <dbReference type="Proteomes" id="UP000265962"/>
    </source>
</evidence>
<feature type="transmembrane region" description="Helical" evidence="2">
    <location>
        <begin position="146"/>
        <end position="170"/>
    </location>
</feature>
<feature type="transmembrane region" description="Helical" evidence="2">
    <location>
        <begin position="230"/>
        <end position="248"/>
    </location>
</feature>
<protein>
    <recommendedName>
        <fullName evidence="3">DUF418 domain-containing protein</fullName>
    </recommendedName>
</protein>
<feature type="region of interest" description="Disordered" evidence="1">
    <location>
        <begin position="1"/>
        <end position="23"/>
    </location>
</feature>
<proteinExistence type="predicted"/>
<feature type="transmembrane region" description="Helical" evidence="2">
    <location>
        <begin position="278"/>
        <end position="295"/>
    </location>
</feature>
<feature type="transmembrane region" description="Helical" evidence="2">
    <location>
        <begin position="108"/>
        <end position="126"/>
    </location>
</feature>
<organism evidence="4 5">
    <name type="scientific">Propionibacterium ruminifibrarum</name>
    <dbReference type="NCBI Taxonomy" id="1962131"/>
    <lineage>
        <taxon>Bacteria</taxon>
        <taxon>Bacillati</taxon>
        <taxon>Actinomycetota</taxon>
        <taxon>Actinomycetes</taxon>
        <taxon>Propionibacteriales</taxon>
        <taxon>Propionibacteriaceae</taxon>
        <taxon>Propionibacterium</taxon>
    </lineage>
</organism>
<evidence type="ECO:0000313" key="4">
    <source>
        <dbReference type="EMBL" id="SPF67118.1"/>
    </source>
</evidence>
<dbReference type="EMBL" id="OMOH01000001">
    <property type="protein sequence ID" value="SPF67118.1"/>
    <property type="molecule type" value="Genomic_DNA"/>
</dbReference>
<keyword evidence="5" id="KW-1185">Reference proteome</keyword>